<dbReference type="GO" id="GO:0022857">
    <property type="term" value="F:transmembrane transporter activity"/>
    <property type="evidence" value="ECO:0007669"/>
    <property type="project" value="InterPro"/>
</dbReference>
<protein>
    <submittedName>
        <fullName evidence="6">MFS domain-containing protein</fullName>
    </submittedName>
</protein>
<dbReference type="STRING" id="282301.A0A1I8GIQ0"/>
<dbReference type="PANTHER" id="PTHR23510:SF16">
    <property type="entry name" value="MAJOR FACILITATOR SUPERFAMILY (MFS) PROFILE DOMAIN-CONTAINING PROTEIN"/>
    <property type="match status" value="1"/>
</dbReference>
<dbReference type="SUPFAM" id="SSF103473">
    <property type="entry name" value="MFS general substrate transporter"/>
    <property type="match status" value="1"/>
</dbReference>
<proteinExistence type="predicted"/>
<dbReference type="PROSITE" id="PS50850">
    <property type="entry name" value="MFS"/>
    <property type="match status" value="1"/>
</dbReference>
<sequence>MENQAAEQNPPVTSATACKESTSLITNEDIDKCCPRGRCRCCDWFRGLFPLSAKTRVGIIGGSWGLLTGIERVIILPTLWLYLNKFHSSAGAQFYGATLAGFNLLPLLCNPLFGWLSQRRFARVRLLIVVANLLEICGNFIYFTAPAPWLVFFGRFVAGAGSAAEPPLYADVVRVTSKKERTSFMVHLLLVKQFGIIAGPALTMLMHPIHAEVNQFVIDVYNSPGLFMAFLWAIHTIAVILVYPDIPHDSIEASAVEKSPETSEESSEQSDKTPTTESTTTICDDLGHSVRKYTDPEKLRMYFRIDIFSMIFIAFAGYFCLLAFESVLSPLLSHLFHWDEFNISLVYLGCGIEIVLIYVAFRLFLARQQERYLLLLAICLLLGAYFFNFALLVYVDTRKPAVYITLIIISTSIQVLGLTATSALPESMYTKAVPDSETDMAQGVFRTVMCVALLGGPLLGGGLHVLPWLVFILLAGIMAVCLALLVKAYPLLNYQCEAQNWDDLEREEAEAEAATAADATKSAADQNGQ</sequence>
<dbReference type="Proteomes" id="UP000095280">
    <property type="component" value="Unplaced"/>
</dbReference>
<dbReference type="GO" id="GO:0016020">
    <property type="term" value="C:membrane"/>
    <property type="evidence" value="ECO:0007669"/>
    <property type="project" value="UniProtKB-SubCell"/>
</dbReference>
<evidence type="ECO:0000313" key="5">
    <source>
        <dbReference type="Proteomes" id="UP000095280"/>
    </source>
</evidence>
<dbReference type="OrthoDB" id="370281at2759"/>
<evidence type="ECO:0000313" key="6">
    <source>
        <dbReference type="WBParaSite" id="maker-uti_cns_0002018-snap-gene-0.29-mRNA-1"/>
    </source>
</evidence>
<keyword evidence="2" id="KW-0812">Transmembrane</keyword>
<comment type="subcellular location">
    <subcellularLocation>
        <location evidence="1">Membrane</location>
        <topology evidence="1">Multi-pass membrane protein</topology>
    </subcellularLocation>
</comment>
<evidence type="ECO:0000256" key="4">
    <source>
        <dbReference type="ARBA" id="ARBA00023136"/>
    </source>
</evidence>
<organism evidence="5 6">
    <name type="scientific">Macrostomum lignano</name>
    <dbReference type="NCBI Taxonomy" id="282301"/>
    <lineage>
        <taxon>Eukaryota</taxon>
        <taxon>Metazoa</taxon>
        <taxon>Spiralia</taxon>
        <taxon>Lophotrochozoa</taxon>
        <taxon>Platyhelminthes</taxon>
        <taxon>Rhabditophora</taxon>
        <taxon>Macrostomorpha</taxon>
        <taxon>Macrostomida</taxon>
        <taxon>Macrostomidae</taxon>
        <taxon>Macrostomum</taxon>
    </lineage>
</organism>
<keyword evidence="4" id="KW-0472">Membrane</keyword>
<dbReference type="InterPro" id="IPR011701">
    <property type="entry name" value="MFS"/>
</dbReference>
<dbReference type="Gene3D" id="1.20.1250.20">
    <property type="entry name" value="MFS general substrate transporter like domains"/>
    <property type="match status" value="1"/>
</dbReference>
<keyword evidence="5" id="KW-1185">Reference proteome</keyword>
<name>A0A1I8GIQ0_9PLAT</name>
<evidence type="ECO:0000256" key="1">
    <source>
        <dbReference type="ARBA" id="ARBA00004141"/>
    </source>
</evidence>
<dbReference type="AlphaFoldDB" id="A0A1I8GIQ0"/>
<dbReference type="InterPro" id="IPR036259">
    <property type="entry name" value="MFS_trans_sf"/>
</dbReference>
<accession>A0A1I8GIQ0</accession>
<dbReference type="WBParaSite" id="maker-uti_cns_0002018-snap-gene-0.29-mRNA-1">
    <property type="protein sequence ID" value="maker-uti_cns_0002018-snap-gene-0.29-mRNA-1"/>
    <property type="gene ID" value="maker-uti_cns_0002018-snap-gene-0.29"/>
</dbReference>
<dbReference type="PANTHER" id="PTHR23510">
    <property type="entry name" value="INNER MEMBRANE TRANSPORT PROTEIN YAJR"/>
    <property type="match status" value="1"/>
</dbReference>
<dbReference type="InterPro" id="IPR051068">
    <property type="entry name" value="MFS_Domain-Containing_Protein"/>
</dbReference>
<evidence type="ECO:0000256" key="2">
    <source>
        <dbReference type="ARBA" id="ARBA00022692"/>
    </source>
</evidence>
<evidence type="ECO:0000256" key="3">
    <source>
        <dbReference type="ARBA" id="ARBA00022989"/>
    </source>
</evidence>
<reference evidence="6" key="1">
    <citation type="submission" date="2016-11" db="UniProtKB">
        <authorList>
            <consortium name="WormBaseParasite"/>
        </authorList>
    </citation>
    <scope>IDENTIFICATION</scope>
</reference>
<dbReference type="InterPro" id="IPR020846">
    <property type="entry name" value="MFS_dom"/>
</dbReference>
<dbReference type="Pfam" id="PF07690">
    <property type="entry name" value="MFS_1"/>
    <property type="match status" value="1"/>
</dbReference>
<keyword evidence="3" id="KW-1133">Transmembrane helix</keyword>